<dbReference type="AlphaFoldDB" id="A0A7J6VL20"/>
<name>A0A7J6VL20_THATH</name>
<feature type="region of interest" description="Disordered" evidence="1">
    <location>
        <begin position="145"/>
        <end position="196"/>
    </location>
</feature>
<dbReference type="PANTHER" id="PTHR35218">
    <property type="entry name" value="RNASE H DOMAIN-CONTAINING PROTEIN"/>
    <property type="match status" value="1"/>
</dbReference>
<dbReference type="EMBL" id="JABWDY010030883">
    <property type="protein sequence ID" value="KAF5185308.1"/>
    <property type="molecule type" value="Genomic_DNA"/>
</dbReference>
<sequence length="574" mass="64755">MQLVLWPHEQRNISTPTPKTMEIGQQSSNLQANRPGLHWINFAGLEQLDFFSTQQVDFQRFKTQDPTITHLQSPTGVHQSNNFHDLDLGNNTNRVPTFNNTTLLNSFLPQSDPLPPENLGQFNQPLIIHEPSPDNQPPRCRRGRPIGSINKPKLPIDRKGKQKIQPGDNEEVSTKIKKRKVVPTDSSSSTTPYIPQPPPLFTPIANHHLNQHIDTNHDNLDLLSQMYANPTLTNLLIQQGALNPRILNRLVAHVTQPIITHPPLNPSSPNSTLQGPYHNHFEATLNEHNTDASSNTLNLNLYTTQSPTGGLEYNTRAGLEQQLGGFASRETEINPLQSSSVSENHNQLPNVHSVINSYHTLITHTYIIASLFYNCSPYYNLFLQFYPRTLCSFCVAWTSDNYWFCTRGCGGNNTKRTLVNLIYDHKPDIVFISETKSSSNTINDLIYASKFENHFSVPPIHQAGGLLLLWSNRVQLSISHSNKYIITAKVQLENDKQNLFTLSCFYGSPYTTLKEHSWESLFHACSTSNLPWIVIRDLNVSLNQCEKLGGLPFNPQTVRFAADMIYDLGLIDLG</sequence>
<organism evidence="2 3">
    <name type="scientific">Thalictrum thalictroides</name>
    <name type="common">Rue-anemone</name>
    <name type="synonym">Anemone thalictroides</name>
    <dbReference type="NCBI Taxonomy" id="46969"/>
    <lineage>
        <taxon>Eukaryota</taxon>
        <taxon>Viridiplantae</taxon>
        <taxon>Streptophyta</taxon>
        <taxon>Embryophyta</taxon>
        <taxon>Tracheophyta</taxon>
        <taxon>Spermatophyta</taxon>
        <taxon>Magnoliopsida</taxon>
        <taxon>Ranunculales</taxon>
        <taxon>Ranunculaceae</taxon>
        <taxon>Thalictroideae</taxon>
        <taxon>Thalictrum</taxon>
    </lineage>
</organism>
<evidence type="ECO:0000313" key="3">
    <source>
        <dbReference type="Proteomes" id="UP000554482"/>
    </source>
</evidence>
<dbReference type="InterPro" id="IPR036691">
    <property type="entry name" value="Endo/exonu/phosph_ase_sf"/>
</dbReference>
<proteinExistence type="predicted"/>
<dbReference type="SUPFAM" id="SSF56219">
    <property type="entry name" value="DNase I-like"/>
    <property type="match status" value="1"/>
</dbReference>
<evidence type="ECO:0000256" key="1">
    <source>
        <dbReference type="SAM" id="MobiDB-lite"/>
    </source>
</evidence>
<feature type="non-terminal residue" evidence="2">
    <location>
        <position position="1"/>
    </location>
</feature>
<accession>A0A7J6VL20</accession>
<reference evidence="2 3" key="1">
    <citation type="submission" date="2020-06" db="EMBL/GenBank/DDBJ databases">
        <title>Transcriptomic and genomic resources for Thalictrum thalictroides and T. hernandezii: Facilitating candidate gene discovery in an emerging model plant lineage.</title>
        <authorList>
            <person name="Arias T."/>
            <person name="Riano-Pachon D.M."/>
            <person name="Di Stilio V.S."/>
        </authorList>
    </citation>
    <scope>NUCLEOTIDE SEQUENCE [LARGE SCALE GENOMIC DNA]</scope>
    <source>
        <strain evidence="3">cv. WT478/WT964</strain>
        <tissue evidence="2">Leaves</tissue>
    </source>
</reference>
<protein>
    <submittedName>
        <fullName evidence="2">Uncharacterized protein</fullName>
    </submittedName>
</protein>
<dbReference type="Gene3D" id="3.60.10.10">
    <property type="entry name" value="Endonuclease/exonuclease/phosphatase"/>
    <property type="match status" value="1"/>
</dbReference>
<keyword evidence="3" id="KW-1185">Reference proteome</keyword>
<dbReference type="OrthoDB" id="1720282at2759"/>
<comment type="caution">
    <text evidence="2">The sequence shown here is derived from an EMBL/GenBank/DDBJ whole genome shotgun (WGS) entry which is preliminary data.</text>
</comment>
<gene>
    <name evidence="2" type="ORF">FRX31_025106</name>
</gene>
<dbReference type="PANTHER" id="PTHR35218:SF9">
    <property type="entry name" value="ENDONUCLEASE_EXONUCLEASE_PHOSPHATASE DOMAIN-CONTAINING PROTEIN"/>
    <property type="match status" value="1"/>
</dbReference>
<dbReference type="Proteomes" id="UP000554482">
    <property type="component" value="Unassembled WGS sequence"/>
</dbReference>
<evidence type="ECO:0000313" key="2">
    <source>
        <dbReference type="EMBL" id="KAF5185308.1"/>
    </source>
</evidence>